<evidence type="ECO:0000256" key="1">
    <source>
        <dbReference type="SAM" id="MobiDB-lite"/>
    </source>
</evidence>
<proteinExistence type="predicted"/>
<accession>A0A9J5XB88</accession>
<evidence type="ECO:0000313" key="2">
    <source>
        <dbReference type="EMBL" id="KAG5584887.1"/>
    </source>
</evidence>
<dbReference type="AlphaFoldDB" id="A0A9J5XB88"/>
<organism evidence="2 3">
    <name type="scientific">Solanum commersonii</name>
    <name type="common">Commerson's wild potato</name>
    <name type="synonym">Commerson's nightshade</name>
    <dbReference type="NCBI Taxonomy" id="4109"/>
    <lineage>
        <taxon>Eukaryota</taxon>
        <taxon>Viridiplantae</taxon>
        <taxon>Streptophyta</taxon>
        <taxon>Embryophyta</taxon>
        <taxon>Tracheophyta</taxon>
        <taxon>Spermatophyta</taxon>
        <taxon>Magnoliopsida</taxon>
        <taxon>eudicotyledons</taxon>
        <taxon>Gunneridae</taxon>
        <taxon>Pentapetalae</taxon>
        <taxon>asterids</taxon>
        <taxon>lamiids</taxon>
        <taxon>Solanales</taxon>
        <taxon>Solanaceae</taxon>
        <taxon>Solanoideae</taxon>
        <taxon>Solaneae</taxon>
        <taxon>Solanum</taxon>
    </lineage>
</organism>
<name>A0A9J5XB88_SOLCO</name>
<feature type="region of interest" description="Disordered" evidence="1">
    <location>
        <begin position="20"/>
        <end position="86"/>
    </location>
</feature>
<dbReference type="EMBL" id="JACXVP010000009">
    <property type="protein sequence ID" value="KAG5584887.1"/>
    <property type="molecule type" value="Genomic_DNA"/>
</dbReference>
<reference evidence="2 3" key="1">
    <citation type="submission" date="2020-09" db="EMBL/GenBank/DDBJ databases">
        <title>De no assembly of potato wild relative species, Solanum commersonii.</title>
        <authorList>
            <person name="Cho K."/>
        </authorList>
    </citation>
    <scope>NUCLEOTIDE SEQUENCE [LARGE SCALE GENOMIC DNA]</scope>
    <source>
        <strain evidence="2">LZ3.2</strain>
        <tissue evidence="2">Leaf</tissue>
    </source>
</reference>
<comment type="caution">
    <text evidence="2">The sequence shown here is derived from an EMBL/GenBank/DDBJ whole genome shotgun (WGS) entry which is preliminary data.</text>
</comment>
<keyword evidence="3" id="KW-1185">Reference proteome</keyword>
<evidence type="ECO:0000313" key="3">
    <source>
        <dbReference type="Proteomes" id="UP000824120"/>
    </source>
</evidence>
<sequence length="86" mass="9639">MTFIPVSRWPALIVPFDDDVVPTDPSEQPMNYHHYDLQPSFPSDIDSTSSSSSSEEESSHSVTPPRRSCRQTDMVLNDSVTLRGNL</sequence>
<feature type="non-terminal residue" evidence="2">
    <location>
        <position position="86"/>
    </location>
</feature>
<protein>
    <submittedName>
        <fullName evidence="2">Uncharacterized protein</fullName>
    </submittedName>
</protein>
<gene>
    <name evidence="2" type="ORF">H5410_045321</name>
</gene>
<dbReference type="Proteomes" id="UP000824120">
    <property type="component" value="Chromosome 9"/>
</dbReference>